<dbReference type="EMBL" id="LXQA010013313">
    <property type="protein sequence ID" value="MCH88001.1"/>
    <property type="molecule type" value="Genomic_DNA"/>
</dbReference>
<dbReference type="InterPro" id="IPR036390">
    <property type="entry name" value="WH_DNA-bd_sf"/>
</dbReference>
<dbReference type="Pfam" id="PF04784">
    <property type="entry name" value="DUF547"/>
    <property type="match status" value="1"/>
</dbReference>
<name>A0A392MKW3_9FABA</name>
<dbReference type="AlphaFoldDB" id="A0A392MKW3"/>
<dbReference type="InterPro" id="IPR036388">
    <property type="entry name" value="WH-like_DNA-bd_sf"/>
</dbReference>
<reference evidence="2 3" key="1">
    <citation type="journal article" date="2018" name="Front. Plant Sci.">
        <title>Red Clover (Trifolium pratense) and Zigzag Clover (T. medium) - A Picture of Genomic Similarities and Differences.</title>
        <authorList>
            <person name="Dluhosova J."/>
            <person name="Istvanek J."/>
            <person name="Nedelnik J."/>
            <person name="Repkova J."/>
        </authorList>
    </citation>
    <scope>NUCLEOTIDE SEQUENCE [LARGE SCALE GENOMIC DNA]</scope>
    <source>
        <strain evidence="3">cv. 10/8</strain>
        <tissue evidence="2">Leaf</tissue>
    </source>
</reference>
<feature type="domain" description="DUF547" evidence="1">
    <location>
        <begin position="142"/>
        <end position="231"/>
    </location>
</feature>
<dbReference type="Proteomes" id="UP000265520">
    <property type="component" value="Unassembled WGS sequence"/>
</dbReference>
<organism evidence="2 3">
    <name type="scientific">Trifolium medium</name>
    <dbReference type="NCBI Taxonomy" id="97028"/>
    <lineage>
        <taxon>Eukaryota</taxon>
        <taxon>Viridiplantae</taxon>
        <taxon>Streptophyta</taxon>
        <taxon>Embryophyta</taxon>
        <taxon>Tracheophyta</taxon>
        <taxon>Spermatophyta</taxon>
        <taxon>Magnoliopsida</taxon>
        <taxon>eudicotyledons</taxon>
        <taxon>Gunneridae</taxon>
        <taxon>Pentapetalae</taxon>
        <taxon>rosids</taxon>
        <taxon>fabids</taxon>
        <taxon>Fabales</taxon>
        <taxon>Fabaceae</taxon>
        <taxon>Papilionoideae</taxon>
        <taxon>50 kb inversion clade</taxon>
        <taxon>NPAAA clade</taxon>
        <taxon>Hologalegina</taxon>
        <taxon>IRL clade</taxon>
        <taxon>Trifolieae</taxon>
        <taxon>Trifolium</taxon>
    </lineage>
</organism>
<keyword evidence="3" id="KW-1185">Reference proteome</keyword>
<dbReference type="PANTHER" id="PTHR46361">
    <property type="entry name" value="ELECTRON CARRIER/ PROTEIN DISULFIDE OXIDOREDUCTASE"/>
    <property type="match status" value="1"/>
</dbReference>
<sequence>MPRVYALVILEQNIGDFPLNKYAIKIHLLAVEFGRKLAIKLFFQHVLDSENLFEDGNYFYRFLDDDPIVASQCQNIPRGIITVKPKPITEIASRLRFLSYAMFEAYASEDGRHVDYRSMHGSEEFARYLRIVEELQRVEIFDLSRQDTIAFFLNLYNMMTIHAILVWGHPAGPLERRRLFADFKYVIGGSAYSLSAIQNGILRGNQRQPYTLMKPFGVKDKRLKVSKKFSERPKLASPISLKPLKWCLKLSVNQGKELFVSM</sequence>
<dbReference type="Gene3D" id="1.10.10.10">
    <property type="entry name" value="Winged helix-like DNA-binding domain superfamily/Winged helix DNA-binding domain"/>
    <property type="match status" value="1"/>
</dbReference>
<protein>
    <submittedName>
        <fullName evidence="2">Vacuolar membrane-associated protein IML1</fullName>
    </submittedName>
</protein>
<evidence type="ECO:0000259" key="1">
    <source>
        <dbReference type="Pfam" id="PF04784"/>
    </source>
</evidence>
<comment type="caution">
    <text evidence="2">The sequence shown here is derived from an EMBL/GenBank/DDBJ whole genome shotgun (WGS) entry which is preliminary data.</text>
</comment>
<dbReference type="PANTHER" id="PTHR46361:SF3">
    <property type="entry name" value="ELECTRON CARRIER_ PROTEIN DISULFIDE OXIDOREDUCTASE"/>
    <property type="match status" value="1"/>
</dbReference>
<dbReference type="InterPro" id="IPR006869">
    <property type="entry name" value="DUF547"/>
</dbReference>
<gene>
    <name evidence="2" type="ORF">A2U01_0008882</name>
</gene>
<evidence type="ECO:0000313" key="3">
    <source>
        <dbReference type="Proteomes" id="UP000265520"/>
    </source>
</evidence>
<proteinExistence type="predicted"/>
<accession>A0A392MKW3</accession>
<evidence type="ECO:0000313" key="2">
    <source>
        <dbReference type="EMBL" id="MCH88001.1"/>
    </source>
</evidence>
<dbReference type="CDD" id="cd04371">
    <property type="entry name" value="DEP"/>
    <property type="match status" value="1"/>
</dbReference>
<dbReference type="SUPFAM" id="SSF46785">
    <property type="entry name" value="Winged helix' DNA-binding domain"/>
    <property type="match status" value="1"/>
</dbReference>